<organism evidence="2 3">
    <name type="scientific">Paenibacillus lemnae</name>
    <dbReference type="NCBI Taxonomy" id="1330551"/>
    <lineage>
        <taxon>Bacteria</taxon>
        <taxon>Bacillati</taxon>
        <taxon>Bacillota</taxon>
        <taxon>Bacilli</taxon>
        <taxon>Bacillales</taxon>
        <taxon>Paenibacillaceae</taxon>
        <taxon>Paenibacillus</taxon>
    </lineage>
</organism>
<keyword evidence="1" id="KW-0812">Transmembrane</keyword>
<feature type="transmembrane region" description="Helical" evidence="1">
    <location>
        <begin position="12"/>
        <end position="44"/>
    </location>
</feature>
<dbReference type="RefSeq" id="WP_169504573.1">
    <property type="nucleotide sequence ID" value="NZ_JABBPN010000005.1"/>
</dbReference>
<keyword evidence="3" id="KW-1185">Reference proteome</keyword>
<evidence type="ECO:0000313" key="2">
    <source>
        <dbReference type="EMBL" id="NMO95579.1"/>
    </source>
</evidence>
<sequence length="100" mass="10924">MRSSKTNGMSILLIGLGALILLGVFGPLLGWLFSLLIPILMIGLGYYGIKQGNTLIGWIVLAIGIMSLIGKLSWLIGPLLGIALIVFGISRLKRNRHRYY</sequence>
<accession>A0A848M5P9</accession>
<dbReference type="AlphaFoldDB" id="A0A848M5P9"/>
<reference evidence="2 3" key="1">
    <citation type="submission" date="2020-04" db="EMBL/GenBank/DDBJ databases">
        <title>Paenibacillus algicola sp. nov., a novel marine bacterium producing alginate lyase.</title>
        <authorList>
            <person name="Huang H."/>
        </authorList>
    </citation>
    <scope>NUCLEOTIDE SEQUENCE [LARGE SCALE GENOMIC DNA]</scope>
    <source>
        <strain evidence="2 3">L7-75</strain>
    </source>
</reference>
<gene>
    <name evidence="2" type="ORF">HII30_07320</name>
</gene>
<protein>
    <submittedName>
        <fullName evidence="2">Uncharacterized protein</fullName>
    </submittedName>
</protein>
<feature type="transmembrane region" description="Helical" evidence="1">
    <location>
        <begin position="56"/>
        <end position="89"/>
    </location>
</feature>
<evidence type="ECO:0000256" key="1">
    <source>
        <dbReference type="SAM" id="Phobius"/>
    </source>
</evidence>
<evidence type="ECO:0000313" key="3">
    <source>
        <dbReference type="Proteomes" id="UP000565468"/>
    </source>
</evidence>
<keyword evidence="1" id="KW-0472">Membrane</keyword>
<dbReference type="EMBL" id="JABBPN010000005">
    <property type="protein sequence ID" value="NMO95579.1"/>
    <property type="molecule type" value="Genomic_DNA"/>
</dbReference>
<dbReference type="Proteomes" id="UP000565468">
    <property type="component" value="Unassembled WGS sequence"/>
</dbReference>
<keyword evidence="1" id="KW-1133">Transmembrane helix</keyword>
<proteinExistence type="predicted"/>
<comment type="caution">
    <text evidence="2">The sequence shown here is derived from an EMBL/GenBank/DDBJ whole genome shotgun (WGS) entry which is preliminary data.</text>
</comment>
<name>A0A848M5P9_PAELE</name>